<name>A0A6J5W150_PRUAR</name>
<dbReference type="Proteomes" id="UP000507245">
    <property type="component" value="Unassembled WGS sequence"/>
</dbReference>
<protein>
    <recommendedName>
        <fullName evidence="3">MULE transposase domain-containing protein</fullName>
    </recommendedName>
</protein>
<dbReference type="AlphaFoldDB" id="A0A6J5W150"/>
<gene>
    <name evidence="1" type="ORF">ORAREDHAP_LOCUS2471</name>
</gene>
<dbReference type="OrthoDB" id="1747431at2759"/>
<dbReference type="EMBL" id="CAEKKB010000001">
    <property type="protein sequence ID" value="CAB4293527.1"/>
    <property type="molecule type" value="Genomic_DNA"/>
</dbReference>
<sequence length="98" mass="11170">MGEEGGSTKRFTEYNLETDNHDPQFKLGGCKNGFKEGYRPLIGQKGLPGAFEDVVPNVAHRFCARHIFSNYIKLYEGKVLKDMYWGCARATVGEKYMR</sequence>
<evidence type="ECO:0000313" key="1">
    <source>
        <dbReference type="EMBL" id="CAB4293527.1"/>
    </source>
</evidence>
<accession>A0A6J5W150</accession>
<organism evidence="1 2">
    <name type="scientific">Prunus armeniaca</name>
    <name type="common">Apricot</name>
    <name type="synonym">Armeniaca vulgaris</name>
    <dbReference type="NCBI Taxonomy" id="36596"/>
    <lineage>
        <taxon>Eukaryota</taxon>
        <taxon>Viridiplantae</taxon>
        <taxon>Streptophyta</taxon>
        <taxon>Embryophyta</taxon>
        <taxon>Tracheophyta</taxon>
        <taxon>Spermatophyta</taxon>
        <taxon>Magnoliopsida</taxon>
        <taxon>eudicotyledons</taxon>
        <taxon>Gunneridae</taxon>
        <taxon>Pentapetalae</taxon>
        <taxon>rosids</taxon>
        <taxon>fabids</taxon>
        <taxon>Rosales</taxon>
        <taxon>Rosaceae</taxon>
        <taxon>Amygdaloideae</taxon>
        <taxon>Amygdaleae</taxon>
        <taxon>Prunus</taxon>
    </lineage>
</organism>
<evidence type="ECO:0008006" key="3">
    <source>
        <dbReference type="Google" id="ProtNLM"/>
    </source>
</evidence>
<proteinExistence type="predicted"/>
<keyword evidence="2" id="KW-1185">Reference proteome</keyword>
<reference evidence="2" key="1">
    <citation type="journal article" date="2020" name="Genome Biol.">
        <title>Gamete binning: chromosome-level and haplotype-resolved genome assembly enabled by high-throughput single-cell sequencing of gamete genomes.</title>
        <authorList>
            <person name="Campoy J.A."/>
            <person name="Sun H."/>
            <person name="Goel M."/>
            <person name="Jiao W.-B."/>
            <person name="Folz-Donahue K."/>
            <person name="Wang N."/>
            <person name="Rubio M."/>
            <person name="Liu C."/>
            <person name="Kukat C."/>
            <person name="Ruiz D."/>
            <person name="Huettel B."/>
            <person name="Schneeberger K."/>
        </authorList>
    </citation>
    <scope>NUCLEOTIDE SEQUENCE [LARGE SCALE GENOMIC DNA]</scope>
    <source>
        <strain evidence="2">cv. Rojo Pasion</strain>
    </source>
</reference>
<evidence type="ECO:0000313" key="2">
    <source>
        <dbReference type="Proteomes" id="UP000507245"/>
    </source>
</evidence>